<evidence type="ECO:0000313" key="2">
    <source>
        <dbReference type="Proteomes" id="UP001162992"/>
    </source>
</evidence>
<dbReference type="EMBL" id="CM055113">
    <property type="protein sequence ID" value="KAJ7516750.1"/>
    <property type="molecule type" value="Genomic_DNA"/>
</dbReference>
<sequence length="146" mass="16308">MAVVSPKAARVFLCGEPYAGKTTLRRKSMMYSTSHPTMKLAGSCVNLISRMPFMERLLHGSELRTRGVEVNFLVVGNTHMTLWDLAGQKEFHAFHDLVVPNLSGGGSSSLFLLVCNPFDNSMNVKPNEDIKNELQYWLQFIASNLT</sequence>
<dbReference type="Proteomes" id="UP001162992">
    <property type="component" value="Chromosome 22"/>
</dbReference>
<gene>
    <name evidence="1" type="ORF">O6H91_22G069200</name>
</gene>
<evidence type="ECO:0000313" key="1">
    <source>
        <dbReference type="EMBL" id="KAJ7516750.1"/>
    </source>
</evidence>
<protein>
    <submittedName>
        <fullName evidence="1">Uncharacterized protein</fullName>
    </submittedName>
</protein>
<name>A0ACC2AGP3_DIPCM</name>
<proteinExistence type="predicted"/>
<keyword evidence="2" id="KW-1185">Reference proteome</keyword>
<comment type="caution">
    <text evidence="1">The sequence shown here is derived from an EMBL/GenBank/DDBJ whole genome shotgun (WGS) entry which is preliminary data.</text>
</comment>
<accession>A0ACC2AGP3</accession>
<organism evidence="1 2">
    <name type="scientific">Diphasiastrum complanatum</name>
    <name type="common">Issler's clubmoss</name>
    <name type="synonym">Lycopodium complanatum</name>
    <dbReference type="NCBI Taxonomy" id="34168"/>
    <lineage>
        <taxon>Eukaryota</taxon>
        <taxon>Viridiplantae</taxon>
        <taxon>Streptophyta</taxon>
        <taxon>Embryophyta</taxon>
        <taxon>Tracheophyta</taxon>
        <taxon>Lycopodiopsida</taxon>
        <taxon>Lycopodiales</taxon>
        <taxon>Lycopodiaceae</taxon>
        <taxon>Lycopodioideae</taxon>
        <taxon>Diphasiastrum</taxon>
    </lineage>
</organism>
<reference evidence="2" key="1">
    <citation type="journal article" date="2024" name="Proc. Natl. Acad. Sci. U.S.A.">
        <title>Extraordinary preservation of gene collinearity over three hundred million years revealed in homosporous lycophytes.</title>
        <authorList>
            <person name="Li C."/>
            <person name="Wickell D."/>
            <person name="Kuo L.Y."/>
            <person name="Chen X."/>
            <person name="Nie B."/>
            <person name="Liao X."/>
            <person name="Peng D."/>
            <person name="Ji J."/>
            <person name="Jenkins J."/>
            <person name="Williams M."/>
            <person name="Shu S."/>
            <person name="Plott C."/>
            <person name="Barry K."/>
            <person name="Rajasekar S."/>
            <person name="Grimwood J."/>
            <person name="Han X."/>
            <person name="Sun S."/>
            <person name="Hou Z."/>
            <person name="He W."/>
            <person name="Dai G."/>
            <person name="Sun C."/>
            <person name="Schmutz J."/>
            <person name="Leebens-Mack J.H."/>
            <person name="Li F.W."/>
            <person name="Wang L."/>
        </authorList>
    </citation>
    <scope>NUCLEOTIDE SEQUENCE [LARGE SCALE GENOMIC DNA]</scope>
    <source>
        <strain evidence="2">cv. PW_Plant_1</strain>
    </source>
</reference>